<evidence type="ECO:0000313" key="2">
    <source>
        <dbReference type="EMBL" id="RJT83118.1"/>
    </source>
</evidence>
<accession>A0A3A5MF85</accession>
<sequence length="98" mass="9726">MAPSEYPEIALQVSIAGKDESGMSAAHIPGPHVPGVPLDPGQVSTVIQDDDAPDYADAGILRAGDSAQSYVGTGDAGQQADVPDSFGPGDAGGYDGGE</sequence>
<dbReference type="AlphaFoldDB" id="A0A3A5MF85"/>
<feature type="compositionally biased region" description="Gly residues" evidence="1">
    <location>
        <begin position="89"/>
        <end position="98"/>
    </location>
</feature>
<keyword evidence="3" id="KW-1185">Reference proteome</keyword>
<name>A0A3A5MF85_9MICC</name>
<gene>
    <name evidence="2" type="ORF">D6T63_01275</name>
</gene>
<feature type="region of interest" description="Disordered" evidence="1">
    <location>
        <begin position="68"/>
        <end position="98"/>
    </location>
</feature>
<organism evidence="2 3">
    <name type="scientific">Arthrobacter cheniae</name>
    <dbReference type="NCBI Taxonomy" id="1258888"/>
    <lineage>
        <taxon>Bacteria</taxon>
        <taxon>Bacillati</taxon>
        <taxon>Actinomycetota</taxon>
        <taxon>Actinomycetes</taxon>
        <taxon>Micrococcales</taxon>
        <taxon>Micrococcaceae</taxon>
        <taxon>Arthrobacter</taxon>
    </lineage>
</organism>
<evidence type="ECO:0000256" key="1">
    <source>
        <dbReference type="SAM" id="MobiDB-lite"/>
    </source>
</evidence>
<reference evidence="2 3" key="1">
    <citation type="submission" date="2018-09" db="EMBL/GenBank/DDBJ databases">
        <title>Novel species of Arthrobacter.</title>
        <authorList>
            <person name="Liu Q."/>
            <person name="Xin Y.-H."/>
        </authorList>
    </citation>
    <scope>NUCLEOTIDE SEQUENCE [LARGE SCALE GENOMIC DNA]</scope>
    <source>
        <strain evidence="2 3">Hz2</strain>
    </source>
</reference>
<dbReference type="RefSeq" id="WP_120147209.1">
    <property type="nucleotide sequence ID" value="NZ_QZVT01000001.1"/>
</dbReference>
<evidence type="ECO:0000313" key="3">
    <source>
        <dbReference type="Proteomes" id="UP000272560"/>
    </source>
</evidence>
<proteinExistence type="predicted"/>
<dbReference type="Proteomes" id="UP000272560">
    <property type="component" value="Unassembled WGS sequence"/>
</dbReference>
<protein>
    <submittedName>
        <fullName evidence="2">Uncharacterized protein</fullName>
    </submittedName>
</protein>
<dbReference type="EMBL" id="QZVT01000001">
    <property type="protein sequence ID" value="RJT83118.1"/>
    <property type="molecule type" value="Genomic_DNA"/>
</dbReference>
<comment type="caution">
    <text evidence="2">The sequence shown here is derived from an EMBL/GenBank/DDBJ whole genome shotgun (WGS) entry which is preliminary data.</text>
</comment>